<organism evidence="2 3">
    <name type="scientific">Jiangella alkaliphila</name>
    <dbReference type="NCBI Taxonomy" id="419479"/>
    <lineage>
        <taxon>Bacteria</taxon>
        <taxon>Bacillati</taxon>
        <taxon>Actinomycetota</taxon>
        <taxon>Actinomycetes</taxon>
        <taxon>Jiangellales</taxon>
        <taxon>Jiangellaceae</taxon>
        <taxon>Jiangella</taxon>
    </lineage>
</organism>
<feature type="region of interest" description="Disordered" evidence="1">
    <location>
        <begin position="1"/>
        <end position="38"/>
    </location>
</feature>
<dbReference type="AlphaFoldDB" id="A0A1H2L2Y5"/>
<name>A0A1H2L2Y5_9ACTN</name>
<protein>
    <submittedName>
        <fullName evidence="2">Uncharacterized protein</fullName>
    </submittedName>
</protein>
<evidence type="ECO:0000313" key="3">
    <source>
        <dbReference type="Proteomes" id="UP000182977"/>
    </source>
</evidence>
<gene>
    <name evidence="2" type="ORF">SAMN04488563_4910</name>
</gene>
<proteinExistence type="predicted"/>
<feature type="compositionally biased region" description="Acidic residues" evidence="1">
    <location>
        <begin position="10"/>
        <end position="38"/>
    </location>
</feature>
<evidence type="ECO:0000313" key="2">
    <source>
        <dbReference type="EMBL" id="SDU75184.1"/>
    </source>
</evidence>
<dbReference type="Proteomes" id="UP000182977">
    <property type="component" value="Chromosome I"/>
</dbReference>
<evidence type="ECO:0000256" key="1">
    <source>
        <dbReference type="SAM" id="MobiDB-lite"/>
    </source>
</evidence>
<keyword evidence="3" id="KW-1185">Reference proteome</keyword>
<accession>A0A1H2L2Y5</accession>
<reference evidence="3" key="1">
    <citation type="submission" date="2016-10" db="EMBL/GenBank/DDBJ databases">
        <authorList>
            <person name="Varghese N."/>
            <person name="Submissions S."/>
        </authorList>
    </citation>
    <scope>NUCLEOTIDE SEQUENCE [LARGE SCALE GENOMIC DNA]</scope>
    <source>
        <strain evidence="3">DSM 45079</strain>
    </source>
</reference>
<sequence>MDETTPPPEPADEVPDDDEAQPDEEPAGPADPDDWVPL</sequence>
<dbReference type="EMBL" id="LT629791">
    <property type="protein sequence ID" value="SDU75184.1"/>
    <property type="molecule type" value="Genomic_DNA"/>
</dbReference>
<dbReference type="STRING" id="419479.SAMN04488563_4910"/>